<reference evidence="1" key="1">
    <citation type="submission" date="2014-01" db="EMBL/GenBank/DDBJ databases">
        <authorList>
            <person name="Brown-Elliot B."/>
            <person name="Wallace R."/>
            <person name="Lenaerts A."/>
            <person name="Ordway D."/>
            <person name="DeGroote M.A."/>
            <person name="Parker T."/>
            <person name="Sizemore C."/>
            <person name="Tallon L.J."/>
            <person name="Sadzewicz L.K."/>
            <person name="Sengamalay N."/>
            <person name="Fraser C.M."/>
            <person name="Hine E."/>
            <person name="Shefchek K.A."/>
            <person name="Das S.P."/>
            <person name="Tettelin H."/>
        </authorList>
    </citation>
    <scope>NUCLEOTIDE SEQUENCE [LARGE SCALE GENOMIC DNA]</scope>
    <source>
        <strain evidence="1">4042</strain>
    </source>
</reference>
<comment type="caution">
    <text evidence="1">The sequence shown here is derived from an EMBL/GenBank/DDBJ whole genome shotgun (WGS) entry which is preliminary data.</text>
</comment>
<organism evidence="1">
    <name type="scientific">Mycobacterium xenopi 4042</name>
    <dbReference type="NCBI Taxonomy" id="1299334"/>
    <lineage>
        <taxon>Bacteria</taxon>
        <taxon>Bacillati</taxon>
        <taxon>Actinomycetota</taxon>
        <taxon>Actinomycetes</taxon>
        <taxon>Mycobacteriales</taxon>
        <taxon>Mycobacteriaceae</taxon>
        <taxon>Mycobacterium</taxon>
    </lineage>
</organism>
<accession>X7YSZ3</accession>
<dbReference type="AlphaFoldDB" id="X7YSZ3"/>
<sequence>MLGVHISAWRIAVAAVLCASWIAASWAACTPCWWRRCRCL</sequence>
<proteinExistence type="predicted"/>
<protein>
    <submittedName>
        <fullName evidence="1">Putative membrane protein</fullName>
    </submittedName>
</protein>
<gene>
    <name evidence="1" type="ORF">I553_3712</name>
</gene>
<dbReference type="PATRIC" id="fig|1299334.3.peg.9149"/>
<dbReference type="EMBL" id="JAOB01000089">
    <property type="protein sequence ID" value="EUA09628.1"/>
    <property type="molecule type" value="Genomic_DNA"/>
</dbReference>
<evidence type="ECO:0000313" key="1">
    <source>
        <dbReference type="EMBL" id="EUA09628.1"/>
    </source>
</evidence>
<name>X7YSZ3_MYCXE</name>